<sequence length="139" mass="16084">MILTGVLLLSLFLGVPYSFESESIVVTLDSARIAVEGEYTFKNLTGEKVEAYLYYPFPLDSCDYPDEIVVENADFSFAPEGIRLSFPIEPEGRKCIKIRYVQRLKSTYARYILRSTRSWGRPLEEAYYSVSMPRIWQKI</sequence>
<accession>A0A7C1BFG2</accession>
<gene>
    <name evidence="1" type="ORF">ENG67_01085</name>
</gene>
<evidence type="ECO:0008006" key="2">
    <source>
        <dbReference type="Google" id="ProtNLM"/>
    </source>
</evidence>
<dbReference type="EMBL" id="DRBW01000041">
    <property type="protein sequence ID" value="HDM89788.1"/>
    <property type="molecule type" value="Genomic_DNA"/>
</dbReference>
<comment type="caution">
    <text evidence="1">The sequence shown here is derived from an EMBL/GenBank/DDBJ whole genome shotgun (WGS) entry which is preliminary data.</text>
</comment>
<dbReference type="AlphaFoldDB" id="A0A7C1BFG2"/>
<dbReference type="Proteomes" id="UP000885931">
    <property type="component" value="Unassembled WGS sequence"/>
</dbReference>
<feature type="non-terminal residue" evidence="1">
    <location>
        <position position="139"/>
    </location>
</feature>
<evidence type="ECO:0000313" key="1">
    <source>
        <dbReference type="EMBL" id="HDM89788.1"/>
    </source>
</evidence>
<name>A0A7C1BFG2_UNCW3</name>
<reference evidence="1" key="1">
    <citation type="journal article" date="2020" name="mSystems">
        <title>Genome- and Community-Level Interaction Insights into Carbon Utilization and Element Cycling Functions of Hydrothermarchaeota in Hydrothermal Sediment.</title>
        <authorList>
            <person name="Zhou Z."/>
            <person name="Liu Y."/>
            <person name="Xu W."/>
            <person name="Pan J."/>
            <person name="Luo Z.H."/>
            <person name="Li M."/>
        </authorList>
    </citation>
    <scope>NUCLEOTIDE SEQUENCE [LARGE SCALE GENOMIC DNA]</scope>
    <source>
        <strain evidence="1">HyVt-237</strain>
    </source>
</reference>
<proteinExistence type="predicted"/>
<organism evidence="1">
    <name type="scientific">candidate division WOR-3 bacterium</name>
    <dbReference type="NCBI Taxonomy" id="2052148"/>
    <lineage>
        <taxon>Bacteria</taxon>
        <taxon>Bacteria division WOR-3</taxon>
    </lineage>
</organism>
<protein>
    <recommendedName>
        <fullName evidence="2">DUF4424 domain-containing protein</fullName>
    </recommendedName>
</protein>